<dbReference type="EMBL" id="CP001349">
    <property type="protein sequence ID" value="ACL62073.1"/>
    <property type="molecule type" value="Genomic_DNA"/>
</dbReference>
<accession>B8ILU8</accession>
<sequence length="95" mass="10882">MNAVVSHMPVLLDTGSPDTQGRLLLVGDWLVCILVWLSAETHDDPQLHQKWFMEVGFGPCSIRQDTPRLFGTLEDAKAWVEERMGLRSDKFTRQR</sequence>
<dbReference type="eggNOG" id="ENOG503123R">
    <property type="taxonomic scope" value="Bacteria"/>
</dbReference>
<dbReference type="AlphaFoldDB" id="B8ILU8"/>
<dbReference type="HOGENOM" id="CLU_178572_0_0_5"/>
<dbReference type="STRING" id="460265.Mnod_7334"/>
<evidence type="ECO:0000313" key="2">
    <source>
        <dbReference type="Proteomes" id="UP000008207"/>
    </source>
</evidence>
<evidence type="ECO:0000313" key="1">
    <source>
        <dbReference type="EMBL" id="ACL62073.1"/>
    </source>
</evidence>
<organism evidence="1 2">
    <name type="scientific">Methylobacterium nodulans (strain LMG 21967 / CNCM I-2342 / ORS 2060)</name>
    <dbReference type="NCBI Taxonomy" id="460265"/>
    <lineage>
        <taxon>Bacteria</taxon>
        <taxon>Pseudomonadati</taxon>
        <taxon>Pseudomonadota</taxon>
        <taxon>Alphaproteobacteria</taxon>
        <taxon>Hyphomicrobiales</taxon>
        <taxon>Methylobacteriaceae</taxon>
        <taxon>Methylobacterium</taxon>
    </lineage>
</organism>
<dbReference type="Proteomes" id="UP000008207">
    <property type="component" value="Chromosome"/>
</dbReference>
<reference evidence="1 2" key="1">
    <citation type="submission" date="2009-01" db="EMBL/GenBank/DDBJ databases">
        <title>Complete sequence of chromosome of Methylobacterium nodulans ORS 2060.</title>
        <authorList>
            <consortium name="US DOE Joint Genome Institute"/>
            <person name="Lucas S."/>
            <person name="Copeland A."/>
            <person name="Lapidus A."/>
            <person name="Glavina del Rio T."/>
            <person name="Dalin E."/>
            <person name="Tice H."/>
            <person name="Bruce D."/>
            <person name="Goodwin L."/>
            <person name="Pitluck S."/>
            <person name="Sims D."/>
            <person name="Brettin T."/>
            <person name="Detter J.C."/>
            <person name="Han C."/>
            <person name="Larimer F."/>
            <person name="Land M."/>
            <person name="Hauser L."/>
            <person name="Kyrpides N."/>
            <person name="Ivanova N."/>
            <person name="Marx C.J."/>
            <person name="Richardson P."/>
        </authorList>
    </citation>
    <scope>NUCLEOTIDE SEQUENCE [LARGE SCALE GENOMIC DNA]</scope>
    <source>
        <strain evidence="2">LMG 21967 / CNCM I-2342 / ORS 2060</strain>
    </source>
</reference>
<protein>
    <submittedName>
        <fullName evidence="1">Uncharacterized protein</fullName>
    </submittedName>
</protein>
<gene>
    <name evidence="1" type="ordered locus">Mnod_7334</name>
</gene>
<keyword evidence="2" id="KW-1185">Reference proteome</keyword>
<name>B8ILU8_METNO</name>
<dbReference type="KEGG" id="mno:Mnod_7334"/>
<proteinExistence type="predicted"/>